<sequence>MMRKTHFFFFYAGFLKSKNHYRTDSLRFKAEMGFGFPCALKGNQVPDPFSCPLWSCCSVIMLAFNKSKEMGPFCLSSFRTAKDGKQTNLSLIGIIKNVHHLENILMVILFKCRFNLE</sequence>
<dbReference type="OrthoDB" id="439639at2759"/>
<dbReference type="AlphaFoldDB" id="A0A835S5D9"/>
<gene>
    <name evidence="1" type="ORF">HPP92_002018</name>
</gene>
<dbReference type="EMBL" id="JADCNL010000001">
    <property type="protein sequence ID" value="KAG0497327.1"/>
    <property type="molecule type" value="Genomic_DNA"/>
</dbReference>
<comment type="caution">
    <text evidence="1">The sequence shown here is derived from an EMBL/GenBank/DDBJ whole genome shotgun (WGS) entry which is preliminary data.</text>
</comment>
<organism evidence="1 2">
    <name type="scientific">Vanilla planifolia</name>
    <name type="common">Vanilla</name>
    <dbReference type="NCBI Taxonomy" id="51239"/>
    <lineage>
        <taxon>Eukaryota</taxon>
        <taxon>Viridiplantae</taxon>
        <taxon>Streptophyta</taxon>
        <taxon>Embryophyta</taxon>
        <taxon>Tracheophyta</taxon>
        <taxon>Spermatophyta</taxon>
        <taxon>Magnoliopsida</taxon>
        <taxon>Liliopsida</taxon>
        <taxon>Asparagales</taxon>
        <taxon>Orchidaceae</taxon>
        <taxon>Vanilloideae</taxon>
        <taxon>Vanilleae</taxon>
        <taxon>Vanilla</taxon>
    </lineage>
</organism>
<keyword evidence="2" id="KW-1185">Reference proteome</keyword>
<name>A0A835S5D9_VANPL</name>
<accession>A0A835S5D9</accession>
<proteinExistence type="predicted"/>
<protein>
    <submittedName>
        <fullName evidence="1">Uncharacterized protein</fullName>
    </submittedName>
</protein>
<dbReference type="Proteomes" id="UP000636800">
    <property type="component" value="Chromosome 1"/>
</dbReference>
<reference evidence="1 2" key="1">
    <citation type="journal article" date="2020" name="Nat. Food">
        <title>A phased Vanilla planifolia genome enables genetic improvement of flavour and production.</title>
        <authorList>
            <person name="Hasing T."/>
            <person name="Tang H."/>
            <person name="Brym M."/>
            <person name="Khazi F."/>
            <person name="Huang T."/>
            <person name="Chambers A.H."/>
        </authorList>
    </citation>
    <scope>NUCLEOTIDE SEQUENCE [LARGE SCALE GENOMIC DNA]</scope>
    <source>
        <tissue evidence="1">Leaf</tissue>
    </source>
</reference>
<evidence type="ECO:0000313" key="2">
    <source>
        <dbReference type="Proteomes" id="UP000636800"/>
    </source>
</evidence>
<evidence type="ECO:0000313" key="1">
    <source>
        <dbReference type="EMBL" id="KAG0497327.1"/>
    </source>
</evidence>